<sequence>MTPLTELLAGQDRWTGAACLGRWDLFDPRRDDEDQEHYTARVYRAQTICGTCPILDDCRGYASNARPRHRVGTWAGQPYDLNGRPIRLKEKP</sequence>
<dbReference type="RefSeq" id="WP_182632961.1">
    <property type="nucleotide sequence ID" value="NZ_JAALDM010000217.1"/>
</dbReference>
<evidence type="ECO:0000313" key="2">
    <source>
        <dbReference type="EMBL" id="MFB9260679.1"/>
    </source>
</evidence>
<name>A0ABV5JSL6_9ACTN</name>
<evidence type="ECO:0000259" key="1">
    <source>
        <dbReference type="PROSITE" id="PS51674"/>
    </source>
</evidence>
<feature type="domain" description="4Fe-4S Wbl-type" evidence="1">
    <location>
        <begin position="18"/>
        <end position="84"/>
    </location>
</feature>
<gene>
    <name evidence="2" type="ORF">ACFFVD_12785</name>
</gene>
<organism evidence="2 3">
    <name type="scientific">Dietzia aerolata</name>
    <dbReference type="NCBI Taxonomy" id="595984"/>
    <lineage>
        <taxon>Bacteria</taxon>
        <taxon>Bacillati</taxon>
        <taxon>Actinomycetota</taxon>
        <taxon>Actinomycetes</taxon>
        <taxon>Mycobacteriales</taxon>
        <taxon>Dietziaceae</taxon>
        <taxon>Dietzia</taxon>
    </lineage>
</organism>
<dbReference type="InterPro" id="IPR034768">
    <property type="entry name" value="4FE4S_WBL"/>
</dbReference>
<keyword evidence="3" id="KW-1185">Reference proteome</keyword>
<evidence type="ECO:0000313" key="3">
    <source>
        <dbReference type="Proteomes" id="UP001589700"/>
    </source>
</evidence>
<dbReference type="Proteomes" id="UP001589700">
    <property type="component" value="Unassembled WGS sequence"/>
</dbReference>
<dbReference type="Pfam" id="PF02467">
    <property type="entry name" value="Whib"/>
    <property type="match status" value="1"/>
</dbReference>
<protein>
    <submittedName>
        <fullName evidence="2">WhiB family transcriptional regulator</fullName>
    </submittedName>
</protein>
<comment type="caution">
    <text evidence="2">The sequence shown here is derived from an EMBL/GenBank/DDBJ whole genome shotgun (WGS) entry which is preliminary data.</text>
</comment>
<proteinExistence type="predicted"/>
<dbReference type="EMBL" id="JBHMDY010000008">
    <property type="protein sequence ID" value="MFB9260679.1"/>
    <property type="molecule type" value="Genomic_DNA"/>
</dbReference>
<dbReference type="PROSITE" id="PS51674">
    <property type="entry name" value="4FE4S_WBL"/>
    <property type="match status" value="1"/>
</dbReference>
<reference evidence="2 3" key="1">
    <citation type="submission" date="2024-09" db="EMBL/GenBank/DDBJ databases">
        <authorList>
            <person name="Sun Q."/>
            <person name="Mori K."/>
        </authorList>
    </citation>
    <scope>NUCLEOTIDE SEQUENCE [LARGE SCALE GENOMIC DNA]</scope>
    <source>
        <strain evidence="2 3">CCM 7659</strain>
    </source>
</reference>
<accession>A0ABV5JSL6</accession>